<sequence length="58" mass="6031">MSVLYFLIVVAVLLLGYAGVLVSYVRKGRKIPPAAYLVLAALNGLILAGVLAFAIAKG</sequence>
<evidence type="ECO:0000313" key="2">
    <source>
        <dbReference type="EMBL" id="SCE86320.1"/>
    </source>
</evidence>
<keyword evidence="1" id="KW-1133">Transmembrane helix</keyword>
<dbReference type="AlphaFoldDB" id="A0A1C4VQU2"/>
<dbReference type="Proteomes" id="UP000198242">
    <property type="component" value="Chromosome I"/>
</dbReference>
<name>A0A1C4VQU2_MICVI</name>
<evidence type="ECO:0000256" key="1">
    <source>
        <dbReference type="SAM" id="Phobius"/>
    </source>
</evidence>
<protein>
    <submittedName>
        <fullName evidence="2">Uncharacterized protein</fullName>
    </submittedName>
</protein>
<feature type="transmembrane region" description="Helical" evidence="1">
    <location>
        <begin position="34"/>
        <end position="56"/>
    </location>
</feature>
<keyword evidence="3" id="KW-1185">Reference proteome</keyword>
<organism evidence="2 3">
    <name type="scientific">Micromonospora viridifaciens</name>
    <dbReference type="NCBI Taxonomy" id="1881"/>
    <lineage>
        <taxon>Bacteria</taxon>
        <taxon>Bacillati</taxon>
        <taxon>Actinomycetota</taxon>
        <taxon>Actinomycetes</taxon>
        <taxon>Micromonosporales</taxon>
        <taxon>Micromonosporaceae</taxon>
        <taxon>Micromonospora</taxon>
    </lineage>
</organism>
<keyword evidence="1" id="KW-0812">Transmembrane</keyword>
<keyword evidence="1" id="KW-0472">Membrane</keyword>
<gene>
    <name evidence="2" type="ORF">GA0074695_1694</name>
</gene>
<accession>A0A1C4VQU2</accession>
<dbReference type="EMBL" id="LT607411">
    <property type="protein sequence ID" value="SCE86320.1"/>
    <property type="molecule type" value="Genomic_DNA"/>
</dbReference>
<reference evidence="3" key="1">
    <citation type="submission" date="2016-06" db="EMBL/GenBank/DDBJ databases">
        <authorList>
            <person name="Varghese N."/>
            <person name="Submissions Spin"/>
        </authorList>
    </citation>
    <scope>NUCLEOTIDE SEQUENCE [LARGE SCALE GENOMIC DNA]</scope>
    <source>
        <strain evidence="3">DSM 43909</strain>
    </source>
</reference>
<evidence type="ECO:0000313" key="3">
    <source>
        <dbReference type="Proteomes" id="UP000198242"/>
    </source>
</evidence>
<proteinExistence type="predicted"/>